<feature type="domain" description="Response regulatory" evidence="3">
    <location>
        <begin position="4"/>
        <end position="121"/>
    </location>
</feature>
<feature type="modified residue" description="4-aspartylphosphate" evidence="2">
    <location>
        <position position="54"/>
    </location>
</feature>
<dbReference type="PROSITE" id="PS50110">
    <property type="entry name" value="RESPONSE_REGULATORY"/>
    <property type="match status" value="1"/>
</dbReference>
<dbReference type="Pfam" id="PF00072">
    <property type="entry name" value="Response_reg"/>
    <property type="match status" value="1"/>
</dbReference>
<dbReference type="PANTHER" id="PTHR44591:SF22">
    <property type="entry name" value="CHEY SUBFAMILY"/>
    <property type="match status" value="1"/>
</dbReference>
<gene>
    <name evidence="4" type="ORF">OXH18_08550</name>
</gene>
<dbReference type="GO" id="GO:0000160">
    <property type="term" value="P:phosphorelay signal transduction system"/>
    <property type="evidence" value="ECO:0007669"/>
    <property type="project" value="InterPro"/>
</dbReference>
<dbReference type="SUPFAM" id="SSF52172">
    <property type="entry name" value="CheY-like"/>
    <property type="match status" value="1"/>
</dbReference>
<dbReference type="InterPro" id="IPR001789">
    <property type="entry name" value="Sig_transdc_resp-reg_receiver"/>
</dbReference>
<protein>
    <submittedName>
        <fullName evidence="4">Response regulator</fullName>
    </submittedName>
</protein>
<reference evidence="4" key="1">
    <citation type="submission" date="2022-12" db="EMBL/GenBank/DDBJ databases">
        <title>Polyphasic identification of a Novel Hot-Spring Cyanobacterium Ocullathermofonsia sinensis gen nov. sp. nov. and Genomic Insights on its Adaptations to the Thermal Habitat.</title>
        <authorList>
            <person name="Daroch M."/>
            <person name="Tang J."/>
            <person name="Jiang Y."/>
        </authorList>
    </citation>
    <scope>NUCLEOTIDE SEQUENCE</scope>
    <source>
        <strain evidence="4">PKUAC-SCTA174</strain>
    </source>
</reference>
<dbReference type="KEGG" id="tsin:OXH18_08550"/>
<accession>A0A9E8ZFC8</accession>
<dbReference type="Gene3D" id="3.40.50.2300">
    <property type="match status" value="1"/>
</dbReference>
<dbReference type="InterPro" id="IPR050595">
    <property type="entry name" value="Bact_response_regulator"/>
</dbReference>
<keyword evidence="1 2" id="KW-0597">Phosphoprotein</keyword>
<evidence type="ECO:0000256" key="1">
    <source>
        <dbReference type="ARBA" id="ARBA00022553"/>
    </source>
</evidence>
<evidence type="ECO:0000259" key="3">
    <source>
        <dbReference type="PROSITE" id="PS50110"/>
    </source>
</evidence>
<dbReference type="SMART" id="SM00448">
    <property type="entry name" value="REC"/>
    <property type="match status" value="1"/>
</dbReference>
<dbReference type="Proteomes" id="UP001163152">
    <property type="component" value="Chromosome"/>
</dbReference>
<evidence type="ECO:0000313" key="4">
    <source>
        <dbReference type="EMBL" id="WAL62017.1"/>
    </source>
</evidence>
<evidence type="ECO:0000313" key="5">
    <source>
        <dbReference type="Proteomes" id="UP001163152"/>
    </source>
</evidence>
<dbReference type="RefSeq" id="WP_268612098.1">
    <property type="nucleotide sequence ID" value="NZ_CP113797.1"/>
</dbReference>
<sequence>MFKRILIVDDDDEIRDVVQAALEEFGGWQTLTAASGMEGLQLAKTEAIDAILLDISMPDMDGFQMQDALQADFKTRTIPVIVLTAKALPSDQQRFAALNVAGVIIKPFDPMTIWQQVAALLDWNV</sequence>
<dbReference type="PANTHER" id="PTHR44591">
    <property type="entry name" value="STRESS RESPONSE REGULATOR PROTEIN 1"/>
    <property type="match status" value="1"/>
</dbReference>
<organism evidence="4 5">
    <name type="scientific">Thermocoleostomius sinensis A174</name>
    <dbReference type="NCBI Taxonomy" id="2016057"/>
    <lineage>
        <taxon>Bacteria</taxon>
        <taxon>Bacillati</taxon>
        <taxon>Cyanobacteriota</taxon>
        <taxon>Cyanophyceae</taxon>
        <taxon>Oculatellales</taxon>
        <taxon>Oculatellaceae</taxon>
        <taxon>Thermocoleostomius</taxon>
    </lineage>
</organism>
<dbReference type="InterPro" id="IPR011006">
    <property type="entry name" value="CheY-like_superfamily"/>
</dbReference>
<name>A0A9E8ZFC8_9CYAN</name>
<keyword evidence="5" id="KW-1185">Reference proteome</keyword>
<dbReference type="CDD" id="cd17552">
    <property type="entry name" value="REC_RR468-like"/>
    <property type="match status" value="1"/>
</dbReference>
<dbReference type="EMBL" id="CP113797">
    <property type="protein sequence ID" value="WAL62017.1"/>
    <property type="molecule type" value="Genomic_DNA"/>
</dbReference>
<proteinExistence type="predicted"/>
<evidence type="ECO:0000256" key="2">
    <source>
        <dbReference type="PROSITE-ProRule" id="PRU00169"/>
    </source>
</evidence>
<dbReference type="AlphaFoldDB" id="A0A9E8ZFC8"/>